<reference evidence="6" key="1">
    <citation type="journal article" date="2014" name="Front. Microbiol.">
        <title>High frequency of phylogenetically diverse reductive dehalogenase-homologous genes in deep subseafloor sedimentary metagenomes.</title>
        <authorList>
            <person name="Kawai M."/>
            <person name="Futagami T."/>
            <person name="Toyoda A."/>
            <person name="Takaki Y."/>
            <person name="Nishi S."/>
            <person name="Hori S."/>
            <person name="Arai W."/>
            <person name="Tsubouchi T."/>
            <person name="Morono Y."/>
            <person name="Uchiyama I."/>
            <person name="Ito T."/>
            <person name="Fujiyama A."/>
            <person name="Inagaki F."/>
            <person name="Takami H."/>
        </authorList>
    </citation>
    <scope>NUCLEOTIDE SEQUENCE</scope>
    <source>
        <strain evidence="6">Expedition CK06-06</strain>
    </source>
</reference>
<dbReference type="GO" id="GO:0005886">
    <property type="term" value="C:plasma membrane"/>
    <property type="evidence" value="ECO:0007669"/>
    <property type="project" value="TreeGrafter"/>
</dbReference>
<organism evidence="6">
    <name type="scientific">marine sediment metagenome</name>
    <dbReference type="NCBI Taxonomy" id="412755"/>
    <lineage>
        <taxon>unclassified sequences</taxon>
        <taxon>metagenomes</taxon>
        <taxon>ecological metagenomes</taxon>
    </lineage>
</organism>
<feature type="coiled-coil region" evidence="3">
    <location>
        <begin position="52"/>
        <end position="115"/>
    </location>
</feature>
<dbReference type="Gene3D" id="3.50.50.60">
    <property type="entry name" value="FAD/NAD(P)-binding domain"/>
    <property type="match status" value="1"/>
</dbReference>
<accession>X1ECF0</accession>
<evidence type="ECO:0000259" key="4">
    <source>
        <dbReference type="Pfam" id="PF00890"/>
    </source>
</evidence>
<feature type="domain" description="FAD-dependent oxidoreductase 2 FAD-binding" evidence="4">
    <location>
        <begin position="2"/>
        <end position="27"/>
    </location>
</feature>
<feature type="non-terminal residue" evidence="6">
    <location>
        <position position="1"/>
    </location>
</feature>
<dbReference type="InterPro" id="IPR003953">
    <property type="entry name" value="FAD-dep_OxRdtase_2_FAD-bd"/>
</dbReference>
<evidence type="ECO:0000256" key="2">
    <source>
        <dbReference type="ARBA" id="ARBA00023002"/>
    </source>
</evidence>
<dbReference type="GO" id="GO:0009061">
    <property type="term" value="P:anaerobic respiration"/>
    <property type="evidence" value="ECO:0007669"/>
    <property type="project" value="TreeGrafter"/>
</dbReference>
<comment type="caution">
    <text evidence="6">The sequence shown here is derived from an EMBL/GenBank/DDBJ whole genome shotgun (WGS) entry which is preliminary data.</text>
</comment>
<evidence type="ECO:0000259" key="5">
    <source>
        <dbReference type="Pfam" id="PF02910"/>
    </source>
</evidence>
<feature type="domain" description="Fumarate reductase/succinate dehydrogenase flavoprotein-like C-terminal" evidence="5">
    <location>
        <begin position="82"/>
        <end position="187"/>
    </location>
</feature>
<evidence type="ECO:0000313" key="6">
    <source>
        <dbReference type="EMBL" id="GAH30946.1"/>
    </source>
</evidence>
<dbReference type="GO" id="GO:0000104">
    <property type="term" value="F:succinate dehydrogenase activity"/>
    <property type="evidence" value="ECO:0007669"/>
    <property type="project" value="TreeGrafter"/>
</dbReference>
<dbReference type="InterPro" id="IPR015939">
    <property type="entry name" value="Fum_Rdtase/Succ_DH_flav-like_C"/>
</dbReference>
<dbReference type="EMBL" id="BARU01001364">
    <property type="protein sequence ID" value="GAH30946.1"/>
    <property type="molecule type" value="Genomic_DNA"/>
</dbReference>
<dbReference type="InterPro" id="IPR037099">
    <property type="entry name" value="Fum_R/Succ_DH_flav-like_C_sf"/>
</dbReference>
<dbReference type="Gene3D" id="1.20.58.100">
    <property type="entry name" value="Fumarate reductase/succinate dehydrogenase flavoprotein-like, C-terminal domain"/>
    <property type="match status" value="1"/>
</dbReference>
<keyword evidence="3" id="KW-0175">Coiled coil</keyword>
<keyword evidence="1" id="KW-0285">Flavoprotein</keyword>
<evidence type="ECO:0000256" key="1">
    <source>
        <dbReference type="ARBA" id="ARBA00022630"/>
    </source>
</evidence>
<sequence length="204" mass="22775">TTLKGLYAAGECAGGQHGANRPGGNALLDSQVFGKIAGDCALKEAQRMKNFLHIVSSSIKDMENRIRKLKEKREGKSASLVREEIQEITSSFVSIVRTEEGLKEGIKRLDKLEKEGLYSEGESLVFTMETLNMLRVGQMVIGAARMRKESRGPHLYFSSFNDSEPLPRDDESWRRYIIIAKEGKKMRFQARGPCFISPAAYPSA</sequence>
<proteinExistence type="predicted"/>
<dbReference type="GO" id="GO:0050660">
    <property type="term" value="F:flavin adenine dinucleotide binding"/>
    <property type="evidence" value="ECO:0007669"/>
    <property type="project" value="TreeGrafter"/>
</dbReference>
<dbReference type="PANTHER" id="PTHR11632">
    <property type="entry name" value="SUCCINATE DEHYDROGENASE 2 FLAVOPROTEIN SUBUNIT"/>
    <property type="match status" value="1"/>
</dbReference>
<dbReference type="SUPFAM" id="SSF46977">
    <property type="entry name" value="Succinate dehydrogenase/fumarate reductase flavoprotein C-terminal domain"/>
    <property type="match status" value="1"/>
</dbReference>
<dbReference type="AlphaFoldDB" id="X1ECF0"/>
<dbReference type="Pfam" id="PF02910">
    <property type="entry name" value="Succ_DH_flav_C"/>
    <property type="match status" value="1"/>
</dbReference>
<dbReference type="Pfam" id="PF00890">
    <property type="entry name" value="FAD_binding_2"/>
    <property type="match status" value="1"/>
</dbReference>
<keyword evidence="2" id="KW-0560">Oxidoreductase</keyword>
<dbReference type="PANTHER" id="PTHR11632:SF51">
    <property type="entry name" value="SUCCINATE DEHYDROGENASE [UBIQUINONE] FLAVOPROTEIN SUBUNIT, MITOCHONDRIAL"/>
    <property type="match status" value="1"/>
</dbReference>
<dbReference type="InterPro" id="IPR030664">
    <property type="entry name" value="SdhA/FrdA/AprA"/>
</dbReference>
<protein>
    <recommendedName>
        <fullName evidence="7">FAD-dependent oxidoreductase 2 FAD binding domain-containing protein</fullName>
    </recommendedName>
</protein>
<dbReference type="GO" id="GO:0009055">
    <property type="term" value="F:electron transfer activity"/>
    <property type="evidence" value="ECO:0007669"/>
    <property type="project" value="TreeGrafter"/>
</dbReference>
<evidence type="ECO:0000256" key="3">
    <source>
        <dbReference type="SAM" id="Coils"/>
    </source>
</evidence>
<dbReference type="InterPro" id="IPR036188">
    <property type="entry name" value="FAD/NAD-bd_sf"/>
</dbReference>
<dbReference type="SUPFAM" id="SSF51905">
    <property type="entry name" value="FAD/NAD(P)-binding domain"/>
    <property type="match status" value="1"/>
</dbReference>
<name>X1ECF0_9ZZZZ</name>
<gene>
    <name evidence="6" type="ORF">S03H2_03634</name>
</gene>
<evidence type="ECO:0008006" key="7">
    <source>
        <dbReference type="Google" id="ProtNLM"/>
    </source>
</evidence>